<dbReference type="Proteomes" id="UP000307217">
    <property type="component" value="Unassembled WGS sequence"/>
</dbReference>
<gene>
    <name evidence="1" type="ORF">CWC19_01575</name>
</gene>
<reference evidence="1 2" key="1">
    <citation type="submission" date="2018-01" db="EMBL/GenBank/DDBJ databases">
        <authorList>
            <person name="Paulsen S."/>
            <person name="Gram L.K."/>
        </authorList>
    </citation>
    <scope>NUCLEOTIDE SEQUENCE [LARGE SCALE GENOMIC DNA]</scope>
    <source>
        <strain evidence="1 2">S3790</strain>
    </source>
</reference>
<proteinExistence type="predicted"/>
<evidence type="ECO:0000313" key="1">
    <source>
        <dbReference type="EMBL" id="TMO70330.1"/>
    </source>
</evidence>
<dbReference type="EMBL" id="PNBX01000004">
    <property type="protein sequence ID" value="TMO70330.1"/>
    <property type="molecule type" value="Genomic_DNA"/>
</dbReference>
<accession>A0A5S3VEA9</accession>
<sequence length="102" mass="11853">MGYGFELVLVFEWGALVIPFIQTQYTHYDALGRVYLSQLSDNYAVGYKYNARGFKISEHGLRYNDETKQVDTTLLKTINSVNFRGQVTKETYLRQSSLNVWL</sequence>
<organism evidence="1 2">
    <name type="scientific">Pseudoalteromonas aurantia</name>
    <dbReference type="NCBI Taxonomy" id="43654"/>
    <lineage>
        <taxon>Bacteria</taxon>
        <taxon>Pseudomonadati</taxon>
        <taxon>Pseudomonadota</taxon>
        <taxon>Gammaproteobacteria</taxon>
        <taxon>Alteromonadales</taxon>
        <taxon>Pseudoalteromonadaceae</taxon>
        <taxon>Pseudoalteromonas</taxon>
    </lineage>
</organism>
<evidence type="ECO:0000313" key="2">
    <source>
        <dbReference type="Proteomes" id="UP000307217"/>
    </source>
</evidence>
<comment type="caution">
    <text evidence="1">The sequence shown here is derived from an EMBL/GenBank/DDBJ whole genome shotgun (WGS) entry which is preliminary data.</text>
</comment>
<protein>
    <submittedName>
        <fullName evidence="1">Uncharacterized protein</fullName>
    </submittedName>
</protein>
<name>A0A5S3VEA9_9GAMM</name>
<reference evidence="2" key="2">
    <citation type="submission" date="2019-06" db="EMBL/GenBank/DDBJ databases">
        <title>Co-occurence of chitin degradation, pigmentation and bioactivity in marine Pseudoalteromonas.</title>
        <authorList>
            <person name="Sonnenschein E.C."/>
            <person name="Bech P.K."/>
        </authorList>
    </citation>
    <scope>NUCLEOTIDE SEQUENCE [LARGE SCALE GENOMIC DNA]</scope>
    <source>
        <strain evidence="2">S3790</strain>
    </source>
</reference>
<dbReference type="AlphaFoldDB" id="A0A5S3VEA9"/>